<dbReference type="EMBL" id="JAOSLC020000003">
    <property type="protein sequence ID" value="MDD7915302.1"/>
    <property type="molecule type" value="Genomic_DNA"/>
</dbReference>
<accession>A0ABT5SDE7</accession>
<evidence type="ECO:0000313" key="2">
    <source>
        <dbReference type="Proteomes" id="UP001151478"/>
    </source>
</evidence>
<reference evidence="1" key="1">
    <citation type="submission" date="2023-02" db="EMBL/GenBank/DDBJ databases">
        <title>Polaribacter ponticola sp. nov., isolated from seawater.</title>
        <authorList>
            <person name="Baek J.H."/>
            <person name="Kim J.M."/>
            <person name="Choi D.G."/>
            <person name="Jeon C.O."/>
        </authorList>
    </citation>
    <scope>NUCLEOTIDE SEQUENCE</scope>
    <source>
        <strain evidence="1">MSW5</strain>
    </source>
</reference>
<comment type="caution">
    <text evidence="1">The sequence shown here is derived from an EMBL/GenBank/DDBJ whole genome shotgun (WGS) entry which is preliminary data.</text>
</comment>
<organism evidence="1 2">
    <name type="scientific">Polaribacter ponticola</name>
    <dbReference type="NCBI Taxonomy" id="2978475"/>
    <lineage>
        <taxon>Bacteria</taxon>
        <taxon>Pseudomonadati</taxon>
        <taxon>Bacteroidota</taxon>
        <taxon>Flavobacteriia</taxon>
        <taxon>Flavobacteriales</taxon>
        <taxon>Flavobacteriaceae</taxon>
    </lineage>
</organism>
<dbReference type="Proteomes" id="UP001151478">
    <property type="component" value="Unassembled WGS sequence"/>
</dbReference>
<proteinExistence type="predicted"/>
<protein>
    <submittedName>
        <fullName evidence="1">Uncharacterized protein</fullName>
    </submittedName>
</protein>
<sequence length="49" mass="5855">MINNNSDSNIDDKKIDFNTYSFLTKVRYYCIFGYCTSEEFTKEADYYIA</sequence>
<dbReference type="RefSeq" id="WP_274270472.1">
    <property type="nucleotide sequence ID" value="NZ_JAOSLC020000003.1"/>
</dbReference>
<evidence type="ECO:0000313" key="1">
    <source>
        <dbReference type="EMBL" id="MDD7915302.1"/>
    </source>
</evidence>
<keyword evidence="2" id="KW-1185">Reference proteome</keyword>
<name>A0ABT5SDE7_9FLAO</name>
<gene>
    <name evidence="1" type="ORF">N5A56_013170</name>
</gene>